<evidence type="ECO:0000313" key="8">
    <source>
        <dbReference type="Proteomes" id="UP000481583"/>
    </source>
</evidence>
<dbReference type="EMBL" id="JAAKZV010000100">
    <property type="protein sequence ID" value="NGN66536.1"/>
    <property type="molecule type" value="Genomic_DNA"/>
</dbReference>
<dbReference type="Proteomes" id="UP000481583">
    <property type="component" value="Unassembled WGS sequence"/>
</dbReference>
<evidence type="ECO:0000256" key="4">
    <source>
        <dbReference type="PROSITE-ProRule" id="PRU00335"/>
    </source>
</evidence>
<name>A0A6G4U494_9ACTN</name>
<accession>A0A6G4U494</accession>
<evidence type="ECO:0000256" key="3">
    <source>
        <dbReference type="ARBA" id="ARBA00023163"/>
    </source>
</evidence>
<dbReference type="InterPro" id="IPR036271">
    <property type="entry name" value="Tet_transcr_reg_TetR-rel_C_sf"/>
</dbReference>
<reference evidence="7 8" key="1">
    <citation type="submission" date="2020-02" db="EMBL/GenBank/DDBJ databases">
        <title>Whole-genome analyses of novel actinobacteria.</title>
        <authorList>
            <person name="Sahin N."/>
        </authorList>
    </citation>
    <scope>NUCLEOTIDE SEQUENCE [LARGE SCALE GENOMIC DNA]</scope>
    <source>
        <strain evidence="7 8">A7024</strain>
    </source>
</reference>
<feature type="region of interest" description="Disordered" evidence="5">
    <location>
        <begin position="1"/>
        <end position="32"/>
    </location>
</feature>
<organism evidence="7 8">
    <name type="scientific">Streptomyces coryli</name>
    <dbReference type="NCBI Taxonomy" id="1128680"/>
    <lineage>
        <taxon>Bacteria</taxon>
        <taxon>Bacillati</taxon>
        <taxon>Actinomycetota</taxon>
        <taxon>Actinomycetes</taxon>
        <taxon>Kitasatosporales</taxon>
        <taxon>Streptomycetaceae</taxon>
        <taxon>Streptomyces</taxon>
    </lineage>
</organism>
<dbReference type="SUPFAM" id="SSF46689">
    <property type="entry name" value="Homeodomain-like"/>
    <property type="match status" value="1"/>
</dbReference>
<evidence type="ECO:0000256" key="2">
    <source>
        <dbReference type="ARBA" id="ARBA00023125"/>
    </source>
</evidence>
<dbReference type="InterPro" id="IPR050109">
    <property type="entry name" value="HTH-type_TetR-like_transc_reg"/>
</dbReference>
<dbReference type="GO" id="GO:0003700">
    <property type="term" value="F:DNA-binding transcription factor activity"/>
    <property type="evidence" value="ECO:0007669"/>
    <property type="project" value="TreeGrafter"/>
</dbReference>
<dbReference type="Gene3D" id="1.10.357.10">
    <property type="entry name" value="Tetracycline Repressor, domain 2"/>
    <property type="match status" value="1"/>
</dbReference>
<evidence type="ECO:0000259" key="6">
    <source>
        <dbReference type="PROSITE" id="PS50977"/>
    </source>
</evidence>
<dbReference type="RefSeq" id="WP_165239849.1">
    <property type="nucleotide sequence ID" value="NZ_JAAKZV010000100.1"/>
</dbReference>
<evidence type="ECO:0000313" key="7">
    <source>
        <dbReference type="EMBL" id="NGN66536.1"/>
    </source>
</evidence>
<protein>
    <submittedName>
        <fullName evidence="7">TetR/AcrR family transcriptional regulator</fullName>
    </submittedName>
</protein>
<dbReference type="PANTHER" id="PTHR30055">
    <property type="entry name" value="HTH-TYPE TRANSCRIPTIONAL REGULATOR RUTR"/>
    <property type="match status" value="1"/>
</dbReference>
<gene>
    <name evidence="7" type="ORF">G5C51_21870</name>
</gene>
<dbReference type="AlphaFoldDB" id="A0A6G4U494"/>
<comment type="caution">
    <text evidence="7">The sequence shown here is derived from an EMBL/GenBank/DDBJ whole genome shotgun (WGS) entry which is preliminary data.</text>
</comment>
<dbReference type="InterPro" id="IPR001647">
    <property type="entry name" value="HTH_TetR"/>
</dbReference>
<keyword evidence="1" id="KW-0805">Transcription regulation</keyword>
<proteinExistence type="predicted"/>
<dbReference type="GO" id="GO:0000976">
    <property type="term" value="F:transcription cis-regulatory region binding"/>
    <property type="evidence" value="ECO:0007669"/>
    <property type="project" value="TreeGrafter"/>
</dbReference>
<keyword evidence="3" id="KW-0804">Transcription</keyword>
<dbReference type="PANTHER" id="PTHR30055:SF234">
    <property type="entry name" value="HTH-TYPE TRANSCRIPTIONAL REGULATOR BETI"/>
    <property type="match status" value="1"/>
</dbReference>
<sequence>MSSPANSRSSSSAKATATTTARKRRPYAPRVPLEERREQLLDAALAVIVSAGHDRISIDAVAKRAGVARAVVYGAFGDLGALLTALLDRQQARAFDNLLHAFPGREVLRDPAEFAAEAARRVGAVLREDPDTWRLILLTPASMPAVVRDRIQADRERLLARFEEWVDVALEHQNRTDLDAEVLAHALLAVGEHFARLALDEPGRFDAERLAGQVRAVFGAGVR</sequence>
<evidence type="ECO:0000256" key="5">
    <source>
        <dbReference type="SAM" id="MobiDB-lite"/>
    </source>
</evidence>
<feature type="compositionally biased region" description="Low complexity" evidence="5">
    <location>
        <begin position="7"/>
        <end position="20"/>
    </location>
</feature>
<feature type="domain" description="HTH tetR-type" evidence="6">
    <location>
        <begin position="34"/>
        <end position="94"/>
    </location>
</feature>
<keyword evidence="2 4" id="KW-0238">DNA-binding</keyword>
<keyword evidence="8" id="KW-1185">Reference proteome</keyword>
<evidence type="ECO:0000256" key="1">
    <source>
        <dbReference type="ARBA" id="ARBA00023015"/>
    </source>
</evidence>
<feature type="DNA-binding region" description="H-T-H motif" evidence="4">
    <location>
        <begin position="57"/>
        <end position="76"/>
    </location>
</feature>
<dbReference type="PROSITE" id="PS50977">
    <property type="entry name" value="HTH_TETR_2"/>
    <property type="match status" value="1"/>
</dbReference>
<dbReference type="Pfam" id="PF00440">
    <property type="entry name" value="TetR_N"/>
    <property type="match status" value="1"/>
</dbReference>
<dbReference type="InterPro" id="IPR009057">
    <property type="entry name" value="Homeodomain-like_sf"/>
</dbReference>
<dbReference type="SUPFAM" id="SSF48498">
    <property type="entry name" value="Tetracyclin repressor-like, C-terminal domain"/>
    <property type="match status" value="1"/>
</dbReference>